<feature type="domain" description="ABC transmembrane type-1" evidence="7">
    <location>
        <begin position="76"/>
        <end position="285"/>
    </location>
</feature>
<evidence type="ECO:0000256" key="3">
    <source>
        <dbReference type="ARBA" id="ARBA00022692"/>
    </source>
</evidence>
<feature type="transmembrane region" description="Helical" evidence="6">
    <location>
        <begin position="144"/>
        <end position="163"/>
    </location>
</feature>
<keyword evidence="4 6" id="KW-1133">Transmembrane helix</keyword>
<comment type="similarity">
    <text evidence="6">Belongs to the binding-protein-dependent transport system permease family.</text>
</comment>
<evidence type="ECO:0000256" key="5">
    <source>
        <dbReference type="ARBA" id="ARBA00023136"/>
    </source>
</evidence>
<dbReference type="GO" id="GO:0005886">
    <property type="term" value="C:plasma membrane"/>
    <property type="evidence" value="ECO:0007669"/>
    <property type="project" value="UniProtKB-SubCell"/>
</dbReference>
<feature type="transmembrane region" description="Helical" evidence="6">
    <location>
        <begin position="114"/>
        <end position="138"/>
    </location>
</feature>
<evidence type="ECO:0000256" key="4">
    <source>
        <dbReference type="ARBA" id="ARBA00022989"/>
    </source>
</evidence>
<dbReference type="Proteomes" id="UP000295418">
    <property type="component" value="Unassembled WGS sequence"/>
</dbReference>
<dbReference type="OrthoDB" id="2376472at2"/>
<evidence type="ECO:0000256" key="6">
    <source>
        <dbReference type="RuleBase" id="RU363032"/>
    </source>
</evidence>
<reference evidence="8 9" key="1">
    <citation type="submission" date="2019-03" db="EMBL/GenBank/DDBJ databases">
        <authorList>
            <person name="Kim M.K.M."/>
        </authorList>
    </citation>
    <scope>NUCLEOTIDE SEQUENCE [LARGE SCALE GENOMIC DNA]</scope>
    <source>
        <strain evidence="8 9">18JY21-1</strain>
    </source>
</reference>
<evidence type="ECO:0000256" key="2">
    <source>
        <dbReference type="ARBA" id="ARBA00022448"/>
    </source>
</evidence>
<evidence type="ECO:0000313" key="8">
    <source>
        <dbReference type="EMBL" id="TCZ75283.1"/>
    </source>
</evidence>
<dbReference type="InterPro" id="IPR035906">
    <property type="entry name" value="MetI-like_sf"/>
</dbReference>
<gene>
    <name evidence="8" type="ORF">E0485_17995</name>
</gene>
<accession>A0A4R4E8J0</accession>
<name>A0A4R4E8J0_9BACL</name>
<feature type="transmembrane region" description="Helical" evidence="6">
    <location>
        <begin position="7"/>
        <end position="26"/>
    </location>
</feature>
<evidence type="ECO:0000259" key="7">
    <source>
        <dbReference type="PROSITE" id="PS50928"/>
    </source>
</evidence>
<dbReference type="AlphaFoldDB" id="A0A4R4E8J0"/>
<dbReference type="CDD" id="cd06261">
    <property type="entry name" value="TM_PBP2"/>
    <property type="match status" value="1"/>
</dbReference>
<protein>
    <submittedName>
        <fullName evidence="8">ABC transporter permease subunit</fullName>
    </submittedName>
</protein>
<keyword evidence="5 6" id="KW-0472">Membrane</keyword>
<keyword evidence="2 6" id="KW-0813">Transport</keyword>
<dbReference type="PANTHER" id="PTHR43839">
    <property type="entry name" value="OPPC IN A BINDING PROTEIN-DEPENDENT TRANSPORT SYSTEM"/>
    <property type="match status" value="1"/>
</dbReference>
<dbReference type="RefSeq" id="WP_132419450.1">
    <property type="nucleotide sequence ID" value="NZ_SKFG01000021.1"/>
</dbReference>
<sequence>MKNKALWVGGIMLAIIIIVMYFGAYFPKVDPTLAEVKHRWNENNRLMLPRYAPSDVNILGSDRNGVDNFSKLIIGTKETIYLIVGIALVRYLIGIPLGLLSYRNKGFFHVITSCWNQIFSYLPTFFSAALLVSIPYFLFNSYRMLWVVLILAILEAGRVAYVIQQQTNKLSKELFVEAGHALGLNPLRLVKSCYLPALLPETIVNFCMDVGKVALLIGQLGIIGIFLSQDWVEIGFFTMRISNTSSNWINVLADHRSDIYLSKFAFIFFPALAIMYTIITFNILGEGLRKLFNRRGNSVV</sequence>
<proteinExistence type="inferred from homology"/>
<keyword evidence="9" id="KW-1185">Reference proteome</keyword>
<keyword evidence="3 6" id="KW-0812">Transmembrane</keyword>
<dbReference type="EMBL" id="SKFG01000021">
    <property type="protein sequence ID" value="TCZ75283.1"/>
    <property type="molecule type" value="Genomic_DNA"/>
</dbReference>
<dbReference type="GO" id="GO:0055085">
    <property type="term" value="P:transmembrane transport"/>
    <property type="evidence" value="ECO:0007669"/>
    <property type="project" value="InterPro"/>
</dbReference>
<feature type="transmembrane region" description="Helical" evidence="6">
    <location>
        <begin position="213"/>
        <end position="232"/>
    </location>
</feature>
<dbReference type="SUPFAM" id="SSF161098">
    <property type="entry name" value="MetI-like"/>
    <property type="match status" value="1"/>
</dbReference>
<comment type="caution">
    <text evidence="8">The sequence shown here is derived from an EMBL/GenBank/DDBJ whole genome shotgun (WGS) entry which is preliminary data.</text>
</comment>
<feature type="transmembrane region" description="Helical" evidence="6">
    <location>
        <begin position="264"/>
        <end position="285"/>
    </location>
</feature>
<dbReference type="InterPro" id="IPR000515">
    <property type="entry name" value="MetI-like"/>
</dbReference>
<evidence type="ECO:0000256" key="1">
    <source>
        <dbReference type="ARBA" id="ARBA00004141"/>
    </source>
</evidence>
<comment type="subcellular location">
    <subcellularLocation>
        <location evidence="6">Cell membrane</location>
        <topology evidence="6">Multi-pass membrane protein</topology>
    </subcellularLocation>
    <subcellularLocation>
        <location evidence="1">Membrane</location>
        <topology evidence="1">Multi-pass membrane protein</topology>
    </subcellularLocation>
</comment>
<organism evidence="8 9">
    <name type="scientific">Paenibacillus albiflavus</name>
    <dbReference type="NCBI Taxonomy" id="2545760"/>
    <lineage>
        <taxon>Bacteria</taxon>
        <taxon>Bacillati</taxon>
        <taxon>Bacillota</taxon>
        <taxon>Bacilli</taxon>
        <taxon>Bacillales</taxon>
        <taxon>Paenibacillaceae</taxon>
        <taxon>Paenibacillus</taxon>
    </lineage>
</organism>
<evidence type="ECO:0000313" key="9">
    <source>
        <dbReference type="Proteomes" id="UP000295418"/>
    </source>
</evidence>
<dbReference type="PANTHER" id="PTHR43839:SF3">
    <property type="entry name" value="OLIGOPEPTIDE ABC TRANSPORTER, PERMEASE PROTEIN"/>
    <property type="match status" value="1"/>
</dbReference>
<dbReference type="Pfam" id="PF00528">
    <property type="entry name" value="BPD_transp_1"/>
    <property type="match status" value="1"/>
</dbReference>
<feature type="transmembrane region" description="Helical" evidence="6">
    <location>
        <begin position="80"/>
        <end position="102"/>
    </location>
</feature>
<dbReference type="Gene3D" id="1.10.3720.10">
    <property type="entry name" value="MetI-like"/>
    <property type="match status" value="1"/>
</dbReference>
<dbReference type="PROSITE" id="PS50928">
    <property type="entry name" value="ABC_TM1"/>
    <property type="match status" value="1"/>
</dbReference>